<evidence type="ECO:0000313" key="2">
    <source>
        <dbReference type="Proteomes" id="UP001634394"/>
    </source>
</evidence>
<accession>A0ABD3XRS6</accession>
<sequence>LGASNDGSEGQNYCSPQANFVVSAFRPRFEDPEKKRRMSPWMFSGCSENSFKRALVNKYVQFVPIYTLLQTTFVYSVISSEWEPPAMEELNFSY</sequence>
<dbReference type="EMBL" id="JBJQND010000001">
    <property type="protein sequence ID" value="KAL3888939.1"/>
    <property type="molecule type" value="Genomic_DNA"/>
</dbReference>
<gene>
    <name evidence="1" type="ORF">ACJMK2_001299</name>
</gene>
<dbReference type="Proteomes" id="UP001634394">
    <property type="component" value="Unassembled WGS sequence"/>
</dbReference>
<evidence type="ECO:0000313" key="1">
    <source>
        <dbReference type="EMBL" id="KAL3888939.1"/>
    </source>
</evidence>
<reference evidence="1 2" key="1">
    <citation type="submission" date="2024-11" db="EMBL/GenBank/DDBJ databases">
        <title>Chromosome-level genome assembly of the freshwater bivalve Anodonta woodiana.</title>
        <authorList>
            <person name="Chen X."/>
        </authorList>
    </citation>
    <scope>NUCLEOTIDE SEQUENCE [LARGE SCALE GENOMIC DNA]</scope>
    <source>
        <strain evidence="1">MN2024</strain>
        <tissue evidence="1">Gills</tissue>
    </source>
</reference>
<organism evidence="1 2">
    <name type="scientific">Sinanodonta woodiana</name>
    <name type="common">Chinese pond mussel</name>
    <name type="synonym">Anodonta woodiana</name>
    <dbReference type="NCBI Taxonomy" id="1069815"/>
    <lineage>
        <taxon>Eukaryota</taxon>
        <taxon>Metazoa</taxon>
        <taxon>Spiralia</taxon>
        <taxon>Lophotrochozoa</taxon>
        <taxon>Mollusca</taxon>
        <taxon>Bivalvia</taxon>
        <taxon>Autobranchia</taxon>
        <taxon>Heteroconchia</taxon>
        <taxon>Palaeoheterodonta</taxon>
        <taxon>Unionida</taxon>
        <taxon>Unionoidea</taxon>
        <taxon>Unionidae</taxon>
        <taxon>Unioninae</taxon>
        <taxon>Sinanodonta</taxon>
    </lineage>
</organism>
<dbReference type="AlphaFoldDB" id="A0ABD3XRS6"/>
<name>A0ABD3XRS6_SINWO</name>
<keyword evidence="2" id="KW-1185">Reference proteome</keyword>
<feature type="non-terminal residue" evidence="1">
    <location>
        <position position="1"/>
    </location>
</feature>
<proteinExistence type="predicted"/>
<comment type="caution">
    <text evidence="1">The sequence shown here is derived from an EMBL/GenBank/DDBJ whole genome shotgun (WGS) entry which is preliminary data.</text>
</comment>
<protein>
    <submittedName>
        <fullName evidence="1">Uncharacterized protein</fullName>
    </submittedName>
</protein>